<evidence type="ECO:0000313" key="2">
    <source>
        <dbReference type="EMBL" id="OAD01006.1"/>
    </source>
</evidence>
<dbReference type="Pfam" id="PF25377">
    <property type="entry name" value="DUF7886"/>
    <property type="match status" value="1"/>
</dbReference>
<keyword evidence="3" id="KW-1185">Reference proteome</keyword>
<dbReference type="InterPro" id="IPR057208">
    <property type="entry name" value="DUF7886"/>
</dbReference>
<name>A0A168JBX2_MUCCL</name>
<dbReference type="EMBL" id="AMYB01000006">
    <property type="protein sequence ID" value="OAD01006.1"/>
    <property type="molecule type" value="Genomic_DNA"/>
</dbReference>
<dbReference type="VEuPathDB" id="FungiDB:MUCCIDRAFT_112432"/>
<dbReference type="PANTHER" id="PTHR47915:SF1">
    <property type="entry name" value="SI:DKEY-19B23.7"/>
    <property type="match status" value="1"/>
</dbReference>
<evidence type="ECO:0000313" key="3">
    <source>
        <dbReference type="Proteomes" id="UP000077051"/>
    </source>
</evidence>
<dbReference type="AlphaFoldDB" id="A0A168JBX2"/>
<dbReference type="PANTHER" id="PTHR47915">
    <property type="entry name" value="SI:DKEY-19B23.7"/>
    <property type="match status" value="1"/>
</dbReference>
<dbReference type="OrthoDB" id="239865at2759"/>
<gene>
    <name evidence="2" type="ORF">MUCCIDRAFT_112432</name>
</gene>
<comment type="caution">
    <text evidence="2">The sequence shown here is derived from an EMBL/GenBank/DDBJ whole genome shotgun (WGS) entry which is preliminary data.</text>
</comment>
<organism evidence="2 3">
    <name type="scientific">Mucor lusitanicus CBS 277.49</name>
    <dbReference type="NCBI Taxonomy" id="747725"/>
    <lineage>
        <taxon>Eukaryota</taxon>
        <taxon>Fungi</taxon>
        <taxon>Fungi incertae sedis</taxon>
        <taxon>Mucoromycota</taxon>
        <taxon>Mucoromycotina</taxon>
        <taxon>Mucoromycetes</taxon>
        <taxon>Mucorales</taxon>
        <taxon>Mucorineae</taxon>
        <taxon>Mucoraceae</taxon>
        <taxon>Mucor</taxon>
    </lineage>
</organism>
<dbReference type="Proteomes" id="UP000077051">
    <property type="component" value="Unassembled WGS sequence"/>
</dbReference>
<protein>
    <recommendedName>
        <fullName evidence="1">DUF7886 domain-containing protein</fullName>
    </recommendedName>
</protein>
<feature type="domain" description="DUF7886" evidence="1">
    <location>
        <begin position="96"/>
        <end position="207"/>
    </location>
</feature>
<reference evidence="2 3" key="1">
    <citation type="submission" date="2015-06" db="EMBL/GenBank/DDBJ databases">
        <title>Expansion of signal transduction pathways in fungi by whole-genome duplication.</title>
        <authorList>
            <consortium name="DOE Joint Genome Institute"/>
            <person name="Corrochano L.M."/>
            <person name="Kuo A."/>
            <person name="Marcet-Houben M."/>
            <person name="Polaino S."/>
            <person name="Salamov A."/>
            <person name="Villalobos J.M."/>
            <person name="Alvarez M.I."/>
            <person name="Avalos J."/>
            <person name="Benito E.P."/>
            <person name="Benoit I."/>
            <person name="Burger G."/>
            <person name="Camino L.P."/>
            <person name="Canovas D."/>
            <person name="Cerda-Olmedo E."/>
            <person name="Cheng J.-F."/>
            <person name="Dominguez A."/>
            <person name="Elias M."/>
            <person name="Eslava A.P."/>
            <person name="Glaser F."/>
            <person name="Grimwood J."/>
            <person name="Gutierrez G."/>
            <person name="Heitman J."/>
            <person name="Henrissat B."/>
            <person name="Iturriaga E.A."/>
            <person name="Lang B.F."/>
            <person name="Lavin J.L."/>
            <person name="Lee S."/>
            <person name="Li W."/>
            <person name="Lindquist E."/>
            <person name="Lopez-Garcia S."/>
            <person name="Luque E.M."/>
            <person name="Marcos A.T."/>
            <person name="Martin J."/>
            <person name="Mccluskey K."/>
            <person name="Medina H.R."/>
            <person name="Miralles-Duran A."/>
            <person name="Miyazaki A."/>
            <person name="Munoz-Torres E."/>
            <person name="Oguiza J.A."/>
            <person name="Ohm R."/>
            <person name="Olmedo M."/>
            <person name="Orejas M."/>
            <person name="Ortiz-Castellanos L."/>
            <person name="Pisabarro A.G."/>
            <person name="Rodriguez-Romero J."/>
            <person name="Ruiz-Herrera J."/>
            <person name="Ruiz-Vazquez R."/>
            <person name="Sanz C."/>
            <person name="Schackwitz W."/>
            <person name="Schmutz J."/>
            <person name="Shahriari M."/>
            <person name="Shelest E."/>
            <person name="Silva-Franco F."/>
            <person name="Soanes D."/>
            <person name="Syed K."/>
            <person name="Tagua V.G."/>
            <person name="Talbot N.J."/>
            <person name="Thon M."/>
            <person name="De Vries R.P."/>
            <person name="Wiebenga A."/>
            <person name="Yadav J.S."/>
            <person name="Braun E.L."/>
            <person name="Baker S."/>
            <person name="Garre V."/>
            <person name="Horwitz B."/>
            <person name="Torres-Martinez S."/>
            <person name="Idnurm A."/>
            <person name="Herrera-Estrella A."/>
            <person name="Gabaldon T."/>
            <person name="Grigoriev I.V."/>
        </authorList>
    </citation>
    <scope>NUCLEOTIDE SEQUENCE [LARGE SCALE GENOMIC DNA]</scope>
    <source>
        <strain evidence="2 3">CBS 277.49</strain>
    </source>
</reference>
<accession>A0A168JBX2</accession>
<proteinExistence type="predicted"/>
<evidence type="ECO:0000259" key="1">
    <source>
        <dbReference type="Pfam" id="PF25377"/>
    </source>
</evidence>
<sequence length="218" mass="25179">MLGPDPNRELLKDSTRLAAFLQECLALGSLRGFKHFESFVRGREELVLCIYTNNYTPKPSALMPKDVLGKYYTRNKLSQWQSPESQSPLDEDFRQLRSHHEQLIRAQPGHIEEDDNPLQLQKTNEWKISNVSLWEMVAEIVTMTSNPKNPFQLDFDYIDKLPIEESVLLTGSLLAFLESVWIQANPSIAFLDDVHAEIQVLQSKHIENMYAYSLKNKN</sequence>